<proteinExistence type="predicted"/>
<dbReference type="Proteomes" id="UP000198881">
    <property type="component" value="Unassembled WGS sequence"/>
</dbReference>
<dbReference type="CDD" id="cd04770">
    <property type="entry name" value="HTH_HMRTR"/>
    <property type="match status" value="1"/>
</dbReference>
<keyword evidence="3" id="KW-0804">Transcription</keyword>
<keyword evidence="1" id="KW-0805">Transcription regulation</keyword>
<evidence type="ECO:0000256" key="1">
    <source>
        <dbReference type="ARBA" id="ARBA00023015"/>
    </source>
</evidence>
<dbReference type="OrthoDB" id="5242095at2"/>
<sequence length="129" mass="14543">MRIGELAEAAGTTTKTLRFYEDQGLLPPAERTPGGYRDYTTESLTRIDFIHRGQAAGLSLAQIRQVLDIRDHGQAPCDHVRDLLDARLTDIDLKLRQLHDLRDTLAGLRDQAEHVEPDTCSSDQVCRYL</sequence>
<dbReference type="GO" id="GO:0003677">
    <property type="term" value="F:DNA binding"/>
    <property type="evidence" value="ECO:0007669"/>
    <property type="project" value="UniProtKB-KW"/>
</dbReference>
<feature type="domain" description="HTH merR-type" evidence="4">
    <location>
        <begin position="1"/>
        <end position="69"/>
    </location>
</feature>
<name>A0A1I7MI02_9MICC</name>
<evidence type="ECO:0000313" key="5">
    <source>
        <dbReference type="EMBL" id="SFV21564.1"/>
    </source>
</evidence>
<dbReference type="SMART" id="SM00422">
    <property type="entry name" value="HTH_MERR"/>
    <property type="match status" value="1"/>
</dbReference>
<evidence type="ECO:0000256" key="2">
    <source>
        <dbReference type="ARBA" id="ARBA00023125"/>
    </source>
</evidence>
<dbReference type="RefSeq" id="WP_019157843.1">
    <property type="nucleotide sequence ID" value="NZ_FPCG01000002.1"/>
</dbReference>
<gene>
    <name evidence="5" type="ORF">SAMN04487966_102420</name>
</gene>
<dbReference type="Pfam" id="PF13411">
    <property type="entry name" value="MerR_1"/>
    <property type="match status" value="1"/>
</dbReference>
<dbReference type="PROSITE" id="PS50937">
    <property type="entry name" value="HTH_MERR_2"/>
    <property type="match status" value="1"/>
</dbReference>
<dbReference type="STRING" id="574650.SAMN04487966_102420"/>
<dbReference type="GeneID" id="99772429"/>
<evidence type="ECO:0000259" key="4">
    <source>
        <dbReference type="PROSITE" id="PS50937"/>
    </source>
</evidence>
<dbReference type="InterPro" id="IPR009061">
    <property type="entry name" value="DNA-bd_dom_put_sf"/>
</dbReference>
<dbReference type="Gene3D" id="1.10.1660.10">
    <property type="match status" value="1"/>
</dbReference>
<keyword evidence="2 5" id="KW-0238">DNA-binding</keyword>
<keyword evidence="6" id="KW-1185">Reference proteome</keyword>
<organism evidence="5 6">
    <name type="scientific">Micrococcus terreus</name>
    <dbReference type="NCBI Taxonomy" id="574650"/>
    <lineage>
        <taxon>Bacteria</taxon>
        <taxon>Bacillati</taxon>
        <taxon>Actinomycetota</taxon>
        <taxon>Actinomycetes</taxon>
        <taxon>Micrococcales</taxon>
        <taxon>Micrococcaceae</taxon>
        <taxon>Micrococcus</taxon>
    </lineage>
</organism>
<dbReference type="PRINTS" id="PR00040">
    <property type="entry name" value="HTHMERR"/>
</dbReference>
<accession>A0A1I7MI02</accession>
<dbReference type="InterPro" id="IPR047057">
    <property type="entry name" value="MerR_fam"/>
</dbReference>
<evidence type="ECO:0000313" key="6">
    <source>
        <dbReference type="Proteomes" id="UP000198881"/>
    </source>
</evidence>
<dbReference type="AlphaFoldDB" id="A0A1I7MI02"/>
<evidence type="ECO:0000256" key="3">
    <source>
        <dbReference type="ARBA" id="ARBA00023163"/>
    </source>
</evidence>
<reference evidence="5 6" key="1">
    <citation type="submission" date="2016-10" db="EMBL/GenBank/DDBJ databases">
        <authorList>
            <person name="de Groot N.N."/>
        </authorList>
    </citation>
    <scope>NUCLEOTIDE SEQUENCE [LARGE SCALE GENOMIC DNA]</scope>
    <source>
        <strain evidence="5 6">CGMCC 1.7054</strain>
    </source>
</reference>
<dbReference type="InterPro" id="IPR000551">
    <property type="entry name" value="MerR-type_HTH_dom"/>
</dbReference>
<dbReference type="GO" id="GO:0003700">
    <property type="term" value="F:DNA-binding transcription factor activity"/>
    <property type="evidence" value="ECO:0007669"/>
    <property type="project" value="InterPro"/>
</dbReference>
<dbReference type="PANTHER" id="PTHR30204">
    <property type="entry name" value="REDOX-CYCLING DRUG-SENSING TRANSCRIPTIONAL ACTIVATOR SOXR"/>
    <property type="match status" value="1"/>
</dbReference>
<dbReference type="SUPFAM" id="SSF46955">
    <property type="entry name" value="Putative DNA-binding domain"/>
    <property type="match status" value="1"/>
</dbReference>
<protein>
    <submittedName>
        <fullName evidence="5">DNA-binding transcriptional regulator, MerR family</fullName>
    </submittedName>
</protein>
<dbReference type="PANTHER" id="PTHR30204:SF94">
    <property type="entry name" value="HEAVY METAL-DEPENDENT TRANSCRIPTIONAL REGULATOR HI_0293-RELATED"/>
    <property type="match status" value="1"/>
</dbReference>
<dbReference type="EMBL" id="FPCG01000002">
    <property type="protein sequence ID" value="SFV21564.1"/>
    <property type="molecule type" value="Genomic_DNA"/>
</dbReference>